<name>A0AAD4BFW2_BOLED</name>
<feature type="non-terminal residue" evidence="1">
    <location>
        <position position="1"/>
    </location>
</feature>
<evidence type="ECO:0000313" key="2">
    <source>
        <dbReference type="Proteomes" id="UP001194468"/>
    </source>
</evidence>
<feature type="non-terminal residue" evidence="1">
    <location>
        <position position="142"/>
    </location>
</feature>
<dbReference type="Proteomes" id="UP001194468">
    <property type="component" value="Unassembled WGS sequence"/>
</dbReference>
<dbReference type="EMBL" id="WHUW01000083">
    <property type="protein sequence ID" value="KAF8427111.1"/>
    <property type="molecule type" value="Genomic_DNA"/>
</dbReference>
<accession>A0AAD4BFW2</accession>
<gene>
    <name evidence="1" type="ORF">L210DRAFT_786956</name>
</gene>
<proteinExistence type="predicted"/>
<dbReference type="AlphaFoldDB" id="A0AAD4BFW2"/>
<evidence type="ECO:0000313" key="1">
    <source>
        <dbReference type="EMBL" id="KAF8427111.1"/>
    </source>
</evidence>
<comment type="caution">
    <text evidence="1">The sequence shown here is derived from an EMBL/GenBank/DDBJ whole genome shotgun (WGS) entry which is preliminary data.</text>
</comment>
<protein>
    <submittedName>
        <fullName evidence="1">Uncharacterized protein</fullName>
    </submittedName>
</protein>
<keyword evidence="2" id="KW-1185">Reference proteome</keyword>
<organism evidence="1 2">
    <name type="scientific">Boletus edulis BED1</name>
    <dbReference type="NCBI Taxonomy" id="1328754"/>
    <lineage>
        <taxon>Eukaryota</taxon>
        <taxon>Fungi</taxon>
        <taxon>Dikarya</taxon>
        <taxon>Basidiomycota</taxon>
        <taxon>Agaricomycotina</taxon>
        <taxon>Agaricomycetes</taxon>
        <taxon>Agaricomycetidae</taxon>
        <taxon>Boletales</taxon>
        <taxon>Boletineae</taxon>
        <taxon>Boletaceae</taxon>
        <taxon>Boletoideae</taxon>
        <taxon>Boletus</taxon>
    </lineage>
</organism>
<reference evidence="1" key="1">
    <citation type="submission" date="2019-10" db="EMBL/GenBank/DDBJ databases">
        <authorList>
            <consortium name="DOE Joint Genome Institute"/>
            <person name="Kuo A."/>
            <person name="Miyauchi S."/>
            <person name="Kiss E."/>
            <person name="Drula E."/>
            <person name="Kohler A."/>
            <person name="Sanchez-Garcia M."/>
            <person name="Andreopoulos B."/>
            <person name="Barry K.W."/>
            <person name="Bonito G."/>
            <person name="Buee M."/>
            <person name="Carver A."/>
            <person name="Chen C."/>
            <person name="Cichocki N."/>
            <person name="Clum A."/>
            <person name="Culley D."/>
            <person name="Crous P.W."/>
            <person name="Fauchery L."/>
            <person name="Girlanda M."/>
            <person name="Hayes R."/>
            <person name="Keri Z."/>
            <person name="LaButti K."/>
            <person name="Lipzen A."/>
            <person name="Lombard V."/>
            <person name="Magnuson J."/>
            <person name="Maillard F."/>
            <person name="Morin E."/>
            <person name="Murat C."/>
            <person name="Nolan M."/>
            <person name="Ohm R."/>
            <person name="Pangilinan J."/>
            <person name="Pereira M."/>
            <person name="Perotto S."/>
            <person name="Peter M."/>
            <person name="Riley R."/>
            <person name="Sitrit Y."/>
            <person name="Stielow B."/>
            <person name="Szollosi G."/>
            <person name="Zifcakova L."/>
            <person name="Stursova M."/>
            <person name="Spatafora J.W."/>
            <person name="Tedersoo L."/>
            <person name="Vaario L.-M."/>
            <person name="Yamada A."/>
            <person name="Yan M."/>
            <person name="Wang P."/>
            <person name="Xu J."/>
            <person name="Bruns T."/>
            <person name="Baldrian P."/>
            <person name="Vilgalys R."/>
            <person name="Henrissat B."/>
            <person name="Grigoriev I.V."/>
            <person name="Hibbett D."/>
            <person name="Nagy L.G."/>
            <person name="Martin F.M."/>
        </authorList>
    </citation>
    <scope>NUCLEOTIDE SEQUENCE</scope>
    <source>
        <strain evidence="1">BED1</strain>
    </source>
</reference>
<reference evidence="1" key="2">
    <citation type="journal article" date="2020" name="Nat. Commun.">
        <title>Large-scale genome sequencing of mycorrhizal fungi provides insights into the early evolution of symbiotic traits.</title>
        <authorList>
            <person name="Miyauchi S."/>
            <person name="Kiss E."/>
            <person name="Kuo A."/>
            <person name="Drula E."/>
            <person name="Kohler A."/>
            <person name="Sanchez-Garcia M."/>
            <person name="Morin E."/>
            <person name="Andreopoulos B."/>
            <person name="Barry K.W."/>
            <person name="Bonito G."/>
            <person name="Buee M."/>
            <person name="Carver A."/>
            <person name="Chen C."/>
            <person name="Cichocki N."/>
            <person name="Clum A."/>
            <person name="Culley D."/>
            <person name="Crous P.W."/>
            <person name="Fauchery L."/>
            <person name="Girlanda M."/>
            <person name="Hayes R.D."/>
            <person name="Keri Z."/>
            <person name="LaButti K."/>
            <person name="Lipzen A."/>
            <person name="Lombard V."/>
            <person name="Magnuson J."/>
            <person name="Maillard F."/>
            <person name="Murat C."/>
            <person name="Nolan M."/>
            <person name="Ohm R.A."/>
            <person name="Pangilinan J."/>
            <person name="Pereira M.F."/>
            <person name="Perotto S."/>
            <person name="Peter M."/>
            <person name="Pfister S."/>
            <person name="Riley R."/>
            <person name="Sitrit Y."/>
            <person name="Stielow J.B."/>
            <person name="Szollosi G."/>
            <person name="Zifcakova L."/>
            <person name="Stursova M."/>
            <person name="Spatafora J.W."/>
            <person name="Tedersoo L."/>
            <person name="Vaario L.M."/>
            <person name="Yamada A."/>
            <person name="Yan M."/>
            <person name="Wang P."/>
            <person name="Xu J."/>
            <person name="Bruns T."/>
            <person name="Baldrian P."/>
            <person name="Vilgalys R."/>
            <person name="Dunand C."/>
            <person name="Henrissat B."/>
            <person name="Grigoriev I.V."/>
            <person name="Hibbett D."/>
            <person name="Nagy L.G."/>
            <person name="Martin F.M."/>
        </authorList>
    </citation>
    <scope>NUCLEOTIDE SEQUENCE</scope>
    <source>
        <strain evidence="1">BED1</strain>
    </source>
</reference>
<sequence length="142" mass="16621">RWNVKHEPRRTAEAERVIVLKTVFNDAWESFNIHELSEAMIQPIREYTANWVVRDSAIPVSPKDLAALIPSSNLTNFQQVKEGLTTDTAPLLERTILYRDDEGEMRADKFNLLNYKYWIIGDRRFLLSRKRTSNVGDLVTQW</sequence>